<evidence type="ECO:0000313" key="1">
    <source>
        <dbReference type="EMBL" id="KAJ9055486.1"/>
    </source>
</evidence>
<keyword evidence="2" id="KW-1185">Reference proteome</keyword>
<dbReference type="Proteomes" id="UP001165960">
    <property type="component" value="Unassembled WGS sequence"/>
</dbReference>
<dbReference type="EMBL" id="QTSX02006398">
    <property type="protein sequence ID" value="KAJ9055486.1"/>
    <property type="molecule type" value="Genomic_DNA"/>
</dbReference>
<gene>
    <name evidence="1" type="ORF">DSO57_1003563</name>
</gene>
<protein>
    <submittedName>
        <fullName evidence="1">Uncharacterized protein</fullName>
    </submittedName>
</protein>
<name>A0ACC2RZD5_9FUNG</name>
<proteinExistence type="predicted"/>
<accession>A0ACC2RZD5</accession>
<comment type="caution">
    <text evidence="1">The sequence shown here is derived from an EMBL/GenBank/DDBJ whole genome shotgun (WGS) entry which is preliminary data.</text>
</comment>
<reference evidence="1" key="1">
    <citation type="submission" date="2022-04" db="EMBL/GenBank/DDBJ databases">
        <title>Genome of the entomopathogenic fungus Entomophthora muscae.</title>
        <authorList>
            <person name="Elya C."/>
            <person name="Lovett B.R."/>
            <person name="Lee E."/>
            <person name="Macias A.M."/>
            <person name="Hajek A.E."/>
            <person name="De Bivort B.L."/>
            <person name="Kasson M.T."/>
            <person name="De Fine Licht H.H."/>
            <person name="Stajich J.E."/>
        </authorList>
    </citation>
    <scope>NUCLEOTIDE SEQUENCE</scope>
    <source>
        <strain evidence="1">Berkeley</strain>
    </source>
</reference>
<organism evidence="1 2">
    <name type="scientific">Entomophthora muscae</name>
    <dbReference type="NCBI Taxonomy" id="34485"/>
    <lineage>
        <taxon>Eukaryota</taxon>
        <taxon>Fungi</taxon>
        <taxon>Fungi incertae sedis</taxon>
        <taxon>Zoopagomycota</taxon>
        <taxon>Entomophthoromycotina</taxon>
        <taxon>Entomophthoromycetes</taxon>
        <taxon>Entomophthorales</taxon>
        <taxon>Entomophthoraceae</taxon>
        <taxon>Entomophthora</taxon>
    </lineage>
</organism>
<sequence length="596" mass="65216">MSFPITKKKPAKLSKEKPKKPDNVQVPPCNYDRQLQTLFDETRDMFKLPSNPLSPTQDGSKLALVEGSLDSPTSTASQTSTAQSSIFGEISDGSNSPTQRLNILEIDNYYLTEQNRLLKKELINNKFNVEAVKKVVTQKEVHLIQIQNERYNLETRVKELQNYLDWVKSNVDPSILAACPFPSSHPSSSISLTPSESSDISLSGKPEEMTNNEDSKPKKRPDSITFMRGLFKFNAKNKQKPRDGNDEWINCEDEEIEADGLKSSPLFNPPLNTPNLSKPAKRPTKIFSALRFSSASNSSITSPPLPPTGQMVREELRSQIFSRPSPPASPRKSLPNTVPSGSIVISDTPPEDDPSEIDIESELAAFDFDSSDQDSVSDTPPISGITMVNEVNKSPLGIPNLSYTPDNSAPPTSSGSSSSSDSPPYLQSLPALPKKSAAESSPERHLSLPPTRSFIQEFQDDLPLSSLARTDFNIDASDLFNISPTYPFSPPGKNAFPPSNVSLSGLSPKKPDRPLPSLPPEALQTSPTSYSKSSTSFLTIKKSTPLRRRSSASARPLSMSAATSRTNTPIRHSSLKASKQPLNPHTFEAQTLHVAQ</sequence>
<evidence type="ECO:0000313" key="2">
    <source>
        <dbReference type="Proteomes" id="UP001165960"/>
    </source>
</evidence>